<name>A0A1B5L0A1_USTVR</name>
<protein>
    <recommendedName>
        <fullName evidence="2">ADF-H domain-containing protein</fullName>
    </recommendedName>
</protein>
<dbReference type="SUPFAM" id="SSF55753">
    <property type="entry name" value="Actin depolymerizing proteins"/>
    <property type="match status" value="1"/>
</dbReference>
<dbReference type="AlphaFoldDB" id="A0A1B5L0A1"/>
<dbReference type="InterPro" id="IPR002108">
    <property type="entry name" value="ADF-H"/>
</dbReference>
<dbReference type="GO" id="GO:0034316">
    <property type="term" value="P:negative regulation of Arp2/3 complex-mediated actin nucleation"/>
    <property type="evidence" value="ECO:0007669"/>
    <property type="project" value="TreeGrafter"/>
</dbReference>
<reference evidence="4" key="1">
    <citation type="journal article" date="2016" name="Genome Announc.">
        <title>Genome sequence of Ustilaginoidea virens IPU010, a rice pathogenic fungus causing false smut.</title>
        <authorList>
            <person name="Kumagai T."/>
            <person name="Ishii T."/>
            <person name="Terai G."/>
            <person name="Umemura M."/>
            <person name="Machida M."/>
            <person name="Asai K."/>
        </authorList>
    </citation>
    <scope>NUCLEOTIDE SEQUENCE [LARGE SCALE GENOMIC DNA]</scope>
    <source>
        <strain evidence="4">IPU010</strain>
    </source>
</reference>
<gene>
    <name evidence="3" type="ORF">UVI_02053550</name>
</gene>
<organism evidence="3 4">
    <name type="scientific">Ustilaginoidea virens</name>
    <name type="common">Rice false smut fungus</name>
    <name type="synonym">Villosiclava virens</name>
    <dbReference type="NCBI Taxonomy" id="1159556"/>
    <lineage>
        <taxon>Eukaryota</taxon>
        <taxon>Fungi</taxon>
        <taxon>Dikarya</taxon>
        <taxon>Ascomycota</taxon>
        <taxon>Pezizomycotina</taxon>
        <taxon>Sordariomycetes</taxon>
        <taxon>Hypocreomycetidae</taxon>
        <taxon>Hypocreales</taxon>
        <taxon>Clavicipitaceae</taxon>
        <taxon>Ustilaginoidea</taxon>
    </lineage>
</organism>
<dbReference type="InterPro" id="IPR011171">
    <property type="entry name" value="GMF"/>
</dbReference>
<dbReference type="PROSITE" id="PS51263">
    <property type="entry name" value="ADF_H"/>
    <property type="match status" value="1"/>
</dbReference>
<comment type="similarity">
    <text evidence="1">Belongs to the actin-binding proteins ADF family. GMF subfamily.</text>
</comment>
<dbReference type="GO" id="GO:0071846">
    <property type="term" value="P:actin filament debranching"/>
    <property type="evidence" value="ECO:0007669"/>
    <property type="project" value="InterPro"/>
</dbReference>
<dbReference type="GO" id="GO:0003779">
    <property type="term" value="F:actin binding"/>
    <property type="evidence" value="ECO:0007669"/>
    <property type="project" value="InterPro"/>
</dbReference>
<dbReference type="Proteomes" id="UP000054053">
    <property type="component" value="Unassembled WGS sequence"/>
</dbReference>
<dbReference type="GO" id="GO:0071933">
    <property type="term" value="F:Arp2/3 complex binding"/>
    <property type="evidence" value="ECO:0007669"/>
    <property type="project" value="InterPro"/>
</dbReference>
<evidence type="ECO:0000259" key="2">
    <source>
        <dbReference type="PROSITE" id="PS51263"/>
    </source>
</evidence>
<dbReference type="EMBL" id="BBTG02000042">
    <property type="protein sequence ID" value="GAO16815.1"/>
    <property type="molecule type" value="Genomic_DNA"/>
</dbReference>
<feature type="domain" description="ADF-H" evidence="2">
    <location>
        <begin position="1"/>
        <end position="121"/>
    </location>
</feature>
<evidence type="ECO:0000313" key="4">
    <source>
        <dbReference type="Proteomes" id="UP000054053"/>
    </source>
</evidence>
<accession>A0A1B5L0A1</accession>
<dbReference type="PANTHER" id="PTHR11249">
    <property type="entry name" value="GLIAL FACTOR NATURATION FACTOR"/>
    <property type="match status" value="1"/>
</dbReference>
<comment type="caution">
    <text evidence="3">The sequence shown here is derived from an EMBL/GenBank/DDBJ whole genome shotgun (WGS) entry which is preliminary data.</text>
</comment>
<evidence type="ECO:0000313" key="3">
    <source>
        <dbReference type="EMBL" id="GAO16815.1"/>
    </source>
</evidence>
<dbReference type="InterPro" id="IPR029006">
    <property type="entry name" value="ADF-H/Gelsolin-like_dom_sf"/>
</dbReference>
<dbReference type="PANTHER" id="PTHR11249:SF2">
    <property type="entry name" value="GLIA MATURATION FACTOR"/>
    <property type="match status" value="1"/>
</dbReference>
<sequence>MIDKNTHEIRQALDDYDEARVYKSLDQVAGDLPDHAPRFVLLSYPLTTVRVGCLKLNVQSDGRLSVPYVLLYYLPITCNAETRMLYAGAKELMRSTAEAGSVIDIESAEDLDDVPEKLRNK</sequence>
<dbReference type="GO" id="GO:0030479">
    <property type="term" value="C:actin cortical patch"/>
    <property type="evidence" value="ECO:0007669"/>
    <property type="project" value="TreeGrafter"/>
</dbReference>
<dbReference type="Gene3D" id="3.40.20.10">
    <property type="entry name" value="Severin"/>
    <property type="match status" value="1"/>
</dbReference>
<evidence type="ECO:0000256" key="1">
    <source>
        <dbReference type="ARBA" id="ARBA00010055"/>
    </source>
</evidence>
<dbReference type="Pfam" id="PF00241">
    <property type="entry name" value="Cofilin_ADF"/>
    <property type="match status" value="1"/>
</dbReference>
<proteinExistence type="inferred from homology"/>